<sequence length="75" mass="8564">MNERPIIDWEEQALKKSGANNVSISSFDRRYNRGSFIVRPEKATKSFKDIKNQTKSTNLADKKSAPILPCEDDFS</sequence>
<evidence type="ECO:0000313" key="2">
    <source>
        <dbReference type="Proteomes" id="UP000629025"/>
    </source>
</evidence>
<name>A0ABQ1JZZ5_9GAMM</name>
<protein>
    <submittedName>
        <fullName evidence="1">Uncharacterized protein</fullName>
    </submittedName>
</protein>
<keyword evidence="2" id="KW-1185">Reference proteome</keyword>
<comment type="caution">
    <text evidence="1">The sequence shown here is derived from an EMBL/GenBank/DDBJ whole genome shotgun (WGS) entry which is preliminary data.</text>
</comment>
<dbReference type="Proteomes" id="UP000629025">
    <property type="component" value="Unassembled WGS sequence"/>
</dbReference>
<dbReference type="EMBL" id="BMIJ01000001">
    <property type="protein sequence ID" value="GGB79393.1"/>
    <property type="molecule type" value="Genomic_DNA"/>
</dbReference>
<organism evidence="1 2">
    <name type="scientific">Marinobacterium zhoushanense</name>
    <dbReference type="NCBI Taxonomy" id="1679163"/>
    <lineage>
        <taxon>Bacteria</taxon>
        <taxon>Pseudomonadati</taxon>
        <taxon>Pseudomonadota</taxon>
        <taxon>Gammaproteobacteria</taxon>
        <taxon>Oceanospirillales</taxon>
        <taxon>Oceanospirillaceae</taxon>
        <taxon>Marinobacterium</taxon>
    </lineage>
</organism>
<evidence type="ECO:0000313" key="1">
    <source>
        <dbReference type="EMBL" id="GGB79393.1"/>
    </source>
</evidence>
<accession>A0ABQ1JZZ5</accession>
<gene>
    <name evidence="1" type="ORF">GCM10011352_01300</name>
</gene>
<reference evidence="2" key="1">
    <citation type="journal article" date="2019" name="Int. J. Syst. Evol. Microbiol.">
        <title>The Global Catalogue of Microorganisms (GCM) 10K type strain sequencing project: providing services to taxonomists for standard genome sequencing and annotation.</title>
        <authorList>
            <consortium name="The Broad Institute Genomics Platform"/>
            <consortium name="The Broad Institute Genome Sequencing Center for Infectious Disease"/>
            <person name="Wu L."/>
            <person name="Ma J."/>
        </authorList>
    </citation>
    <scope>NUCLEOTIDE SEQUENCE [LARGE SCALE GENOMIC DNA]</scope>
    <source>
        <strain evidence="2">CGMCC 1.15341</strain>
    </source>
</reference>
<proteinExistence type="predicted"/>